<dbReference type="OMA" id="RAKQPAM"/>
<dbReference type="PANTHER" id="PTHR22761:SF5">
    <property type="entry name" value="CHARGED MULTIVESICULAR BODY PROTEIN 6"/>
    <property type="match status" value="1"/>
</dbReference>
<dbReference type="GO" id="GO:0005771">
    <property type="term" value="C:multivesicular body"/>
    <property type="evidence" value="ECO:0007669"/>
    <property type="project" value="TreeGrafter"/>
</dbReference>
<organism evidence="9 10">
    <name type="scientific">Meyerozyma guilliermondii (strain ATCC 6260 / CBS 566 / DSM 6381 / JCM 1539 / NBRC 10279 / NRRL Y-324)</name>
    <name type="common">Yeast</name>
    <name type="synonym">Candida guilliermondii</name>
    <dbReference type="NCBI Taxonomy" id="294746"/>
    <lineage>
        <taxon>Eukaryota</taxon>
        <taxon>Fungi</taxon>
        <taxon>Dikarya</taxon>
        <taxon>Ascomycota</taxon>
        <taxon>Saccharomycotina</taxon>
        <taxon>Pichiomycetes</taxon>
        <taxon>Debaryomycetaceae</taxon>
        <taxon>Meyerozyma</taxon>
    </lineage>
</organism>
<evidence type="ECO:0000256" key="3">
    <source>
        <dbReference type="ARBA" id="ARBA00022448"/>
    </source>
</evidence>
<keyword evidence="3" id="KW-0813">Transport</keyword>
<proteinExistence type="inferred from homology"/>
<dbReference type="Proteomes" id="UP000001997">
    <property type="component" value="Unassembled WGS sequence"/>
</dbReference>
<accession>A5DP30</accession>
<evidence type="ECO:0000313" key="10">
    <source>
        <dbReference type="Proteomes" id="UP000001997"/>
    </source>
</evidence>
<evidence type="ECO:0000256" key="4">
    <source>
        <dbReference type="ARBA" id="ARBA00022753"/>
    </source>
</evidence>
<dbReference type="GeneID" id="5124921"/>
<evidence type="ECO:0008006" key="11">
    <source>
        <dbReference type="Google" id="ProtNLM"/>
    </source>
</evidence>
<dbReference type="RefSeq" id="XP_001483076.2">
    <property type="nucleotide sequence ID" value="XM_001483026.1"/>
</dbReference>
<dbReference type="GO" id="GO:0015031">
    <property type="term" value="P:protein transport"/>
    <property type="evidence" value="ECO:0007669"/>
    <property type="project" value="UniProtKB-KW"/>
</dbReference>
<dbReference type="eggNOG" id="KOG2910">
    <property type="taxonomic scope" value="Eukaryota"/>
</dbReference>
<comment type="similarity">
    <text evidence="2">Belongs to the SNF7 family.</text>
</comment>
<keyword evidence="5" id="KW-0653">Protein transport</keyword>
<name>A5DP30_PICGU</name>
<evidence type="ECO:0000313" key="9">
    <source>
        <dbReference type="EMBL" id="EDK40933.2"/>
    </source>
</evidence>
<evidence type="ECO:0000256" key="1">
    <source>
        <dbReference type="ARBA" id="ARBA00004608"/>
    </source>
</evidence>
<evidence type="ECO:0000256" key="6">
    <source>
        <dbReference type="ARBA" id="ARBA00023136"/>
    </source>
</evidence>
<dbReference type="Gene3D" id="6.10.140.1230">
    <property type="match status" value="1"/>
</dbReference>
<dbReference type="AlphaFoldDB" id="A5DP30"/>
<keyword evidence="4" id="KW-0967">Endosome</keyword>
<dbReference type="Pfam" id="PF03357">
    <property type="entry name" value="Snf7"/>
    <property type="match status" value="1"/>
</dbReference>
<dbReference type="FunCoup" id="A5DP30">
    <property type="interactions" value="522"/>
</dbReference>
<dbReference type="GO" id="GO:0006900">
    <property type="term" value="P:vesicle budding from membrane"/>
    <property type="evidence" value="ECO:0007669"/>
    <property type="project" value="TreeGrafter"/>
</dbReference>
<feature type="coiled-coil region" evidence="7">
    <location>
        <begin position="13"/>
        <end position="47"/>
    </location>
</feature>
<feature type="region of interest" description="Disordered" evidence="8">
    <location>
        <begin position="166"/>
        <end position="229"/>
    </location>
</feature>
<evidence type="ECO:0000256" key="7">
    <source>
        <dbReference type="SAM" id="Coils"/>
    </source>
</evidence>
<comment type="subcellular location">
    <subcellularLocation>
        <location evidence="1">Endosome membrane</location>
    </subcellularLocation>
</comment>
<dbReference type="InParanoid" id="A5DP30"/>
<reference evidence="9 10" key="1">
    <citation type="journal article" date="2009" name="Nature">
        <title>Evolution of pathogenicity and sexual reproduction in eight Candida genomes.</title>
        <authorList>
            <person name="Butler G."/>
            <person name="Rasmussen M.D."/>
            <person name="Lin M.F."/>
            <person name="Santos M.A."/>
            <person name="Sakthikumar S."/>
            <person name="Munro C.A."/>
            <person name="Rheinbay E."/>
            <person name="Grabherr M."/>
            <person name="Forche A."/>
            <person name="Reedy J.L."/>
            <person name="Agrafioti I."/>
            <person name="Arnaud M.B."/>
            <person name="Bates S."/>
            <person name="Brown A.J."/>
            <person name="Brunke S."/>
            <person name="Costanzo M.C."/>
            <person name="Fitzpatrick D.A."/>
            <person name="de Groot P.W."/>
            <person name="Harris D."/>
            <person name="Hoyer L.L."/>
            <person name="Hube B."/>
            <person name="Klis F.M."/>
            <person name="Kodira C."/>
            <person name="Lennard N."/>
            <person name="Logue M.E."/>
            <person name="Martin R."/>
            <person name="Neiman A.M."/>
            <person name="Nikolaou E."/>
            <person name="Quail M.A."/>
            <person name="Quinn J."/>
            <person name="Santos M.C."/>
            <person name="Schmitzberger F.F."/>
            <person name="Sherlock G."/>
            <person name="Shah P."/>
            <person name="Silverstein K.A."/>
            <person name="Skrzypek M.S."/>
            <person name="Soll D."/>
            <person name="Staggs R."/>
            <person name="Stansfield I."/>
            <person name="Stumpf M.P."/>
            <person name="Sudbery P.E."/>
            <person name="Srikantha T."/>
            <person name="Zeng Q."/>
            <person name="Berman J."/>
            <person name="Berriman M."/>
            <person name="Heitman J."/>
            <person name="Gow N.A."/>
            <person name="Lorenz M.C."/>
            <person name="Birren B.W."/>
            <person name="Kellis M."/>
            <person name="Cuomo C.A."/>
        </authorList>
    </citation>
    <scope>NUCLEOTIDE SEQUENCE [LARGE SCALE GENOMIC DNA]</scope>
    <source>
        <strain evidence="10">ATCC 6260 / CBS 566 / DSM 6381 / JCM 1539 / NBRC 10279 / NRRL Y-324</strain>
    </source>
</reference>
<dbReference type="PANTHER" id="PTHR22761">
    <property type="entry name" value="CHARGED MULTIVESICULAR BODY PROTEIN"/>
    <property type="match status" value="1"/>
</dbReference>
<keyword evidence="7" id="KW-0175">Coiled coil</keyword>
<dbReference type="InterPro" id="IPR005024">
    <property type="entry name" value="Snf7_fam"/>
</dbReference>
<dbReference type="VEuPathDB" id="FungiDB:PGUG_05031"/>
<evidence type="ECO:0000256" key="8">
    <source>
        <dbReference type="SAM" id="MobiDB-lite"/>
    </source>
</evidence>
<dbReference type="KEGG" id="pgu:PGUG_05031"/>
<keyword evidence="6" id="KW-0472">Membrane</keyword>
<gene>
    <name evidence="9" type="ORF">PGUG_05031</name>
</gene>
<dbReference type="GO" id="GO:0000815">
    <property type="term" value="C:ESCRT III complex"/>
    <property type="evidence" value="ECO:0007669"/>
    <property type="project" value="TreeGrafter"/>
</dbReference>
<feature type="compositionally biased region" description="Basic and acidic residues" evidence="8">
    <location>
        <begin position="166"/>
        <end position="185"/>
    </location>
</feature>
<dbReference type="EMBL" id="CH408160">
    <property type="protein sequence ID" value="EDK40933.2"/>
    <property type="molecule type" value="Genomic_DNA"/>
</dbReference>
<dbReference type="OrthoDB" id="441172at2759"/>
<protein>
    <recommendedName>
        <fullName evidence="11">Charged multivesicular body protein 6</fullName>
    </recommendedName>
</protein>
<dbReference type="GO" id="GO:0032511">
    <property type="term" value="P:late endosome to vacuole transport via multivesicular body sorting pathway"/>
    <property type="evidence" value="ECO:0007669"/>
    <property type="project" value="TreeGrafter"/>
</dbReference>
<dbReference type="STRING" id="294746.A5DP30"/>
<keyword evidence="10" id="KW-1185">Reference proteome</keyword>
<evidence type="ECO:0000256" key="5">
    <source>
        <dbReference type="ARBA" id="ARBA00022927"/>
    </source>
</evidence>
<dbReference type="HOGENOM" id="CLU_086201_0_0_1"/>
<sequence>MGQSPSTPKITAQDRAIYQLKQQRDKLKQYQRKLDHVIARQTELAREALKRNQPERAKVYLRSKKQQESTIAKTYEQLGNLEHLIGTIEFKLIEKDVVQGLTIGSDVLKRLNSEMSVERIDKLLDTVDEENMKAAEISDMLGMTGLSLSNGEENEVDEELRRLEAEAGIAKEKPQEAQKEQEAPKLPEVPSDEIKEHPKLPDAPTQPVQETEAKEDKEENTALAAWTLY</sequence>
<feature type="compositionally biased region" description="Basic and acidic residues" evidence="8">
    <location>
        <begin position="211"/>
        <end position="220"/>
    </location>
</feature>
<evidence type="ECO:0000256" key="2">
    <source>
        <dbReference type="ARBA" id="ARBA00006190"/>
    </source>
</evidence>